<keyword evidence="1" id="KW-0472">Membrane</keyword>
<evidence type="ECO:0000313" key="3">
    <source>
        <dbReference type="Proteomes" id="UP001595817"/>
    </source>
</evidence>
<keyword evidence="3" id="KW-1185">Reference proteome</keyword>
<evidence type="ECO:0000256" key="1">
    <source>
        <dbReference type="SAM" id="Phobius"/>
    </source>
</evidence>
<name>A0ABV8X7P9_9LACT</name>
<keyword evidence="1" id="KW-1133">Transmembrane helix</keyword>
<reference evidence="3" key="1">
    <citation type="journal article" date="2019" name="Int. J. Syst. Evol. Microbiol.">
        <title>The Global Catalogue of Microorganisms (GCM) 10K type strain sequencing project: providing services to taxonomists for standard genome sequencing and annotation.</title>
        <authorList>
            <consortium name="The Broad Institute Genomics Platform"/>
            <consortium name="The Broad Institute Genome Sequencing Center for Infectious Disease"/>
            <person name="Wu L."/>
            <person name="Ma J."/>
        </authorList>
    </citation>
    <scope>NUCLEOTIDE SEQUENCE [LARGE SCALE GENOMIC DNA]</scope>
    <source>
        <strain evidence="3">CCUG 59778</strain>
    </source>
</reference>
<dbReference type="EMBL" id="JBHSEC010000007">
    <property type="protein sequence ID" value="MFC4410120.1"/>
    <property type="molecule type" value="Genomic_DNA"/>
</dbReference>
<sequence length="250" mass="28953">MMKKRILIGVAAVALIIVAIFVFRLQFSKPPSKFLTAQEIKTEINEVYQNSEISEVQDVIFINDRNVFVPLLLDDGNYGSAAWTWKSSENWQLQSFDLIGSPRLWKIGDEEGYFIWNMPPDEQVAGINFYMIRDRNAWVSGGTPFYLPRIQMEHHIPYEKNGYGVYEMPKEWMKLTKQLSENEAGRTDQLFQSMFSHNELVQFGWRTVDHEGQLKDIKQDNHISGGFAYSSSPDFHFVFPLHEGEVESGK</sequence>
<dbReference type="Proteomes" id="UP001595817">
    <property type="component" value="Unassembled WGS sequence"/>
</dbReference>
<accession>A0ABV8X7P9</accession>
<gene>
    <name evidence="2" type="ORF">ACFOZY_06665</name>
</gene>
<organism evidence="2 3">
    <name type="scientific">Chungangia koreensis</name>
    <dbReference type="NCBI Taxonomy" id="752657"/>
    <lineage>
        <taxon>Bacteria</taxon>
        <taxon>Bacillati</taxon>
        <taxon>Bacillota</taxon>
        <taxon>Bacilli</taxon>
        <taxon>Lactobacillales</taxon>
        <taxon>Chungangia</taxon>
    </lineage>
</organism>
<keyword evidence="1" id="KW-0812">Transmembrane</keyword>
<dbReference type="RefSeq" id="WP_378153605.1">
    <property type="nucleotide sequence ID" value="NZ_JBHSEC010000007.1"/>
</dbReference>
<evidence type="ECO:0000313" key="2">
    <source>
        <dbReference type="EMBL" id="MFC4410120.1"/>
    </source>
</evidence>
<comment type="caution">
    <text evidence="2">The sequence shown here is derived from an EMBL/GenBank/DDBJ whole genome shotgun (WGS) entry which is preliminary data.</text>
</comment>
<proteinExistence type="predicted"/>
<feature type="transmembrane region" description="Helical" evidence="1">
    <location>
        <begin position="6"/>
        <end position="25"/>
    </location>
</feature>
<protein>
    <submittedName>
        <fullName evidence="2">Uncharacterized protein</fullName>
    </submittedName>
</protein>